<dbReference type="STRING" id="1447883.A0A2B7XPI6"/>
<evidence type="ECO:0008006" key="3">
    <source>
        <dbReference type="Google" id="ProtNLM"/>
    </source>
</evidence>
<keyword evidence="2" id="KW-1185">Reference proteome</keyword>
<name>A0A2B7XPI6_POLH7</name>
<sequence length="625" mass="68448">MAQAELWATLLTAIDPLNAKAMPAVLQSTIELLEAELAKARAALLEIQSQPAVILALSGDEITSSAMTAYKHHLVSKLAGVNHAASYGQARLAYLSPRPSLMDILSNSLVLDHLAPCLSISSLLSLASTNTTIRSIVMETPYVFRHLDLTQCRGAQVPEIAPIDSGGEVWRSERMDESLTEDEFYGGPLRGILGDLGRRSILQDVRTLVLDGLSVPADLLAEIILTDRFNVTILSIRGCLNLNERKLMQTLQYACRPTRPKGMPRVKGIYHFTPKEVSPSSSDSHSLCHTSTSEKRDIQRHPWYRPSGKVFRNAIASGWASTLQACEGVISFDAVLCRSPRHDADFYSNNPNRASLSGPFLSPAIATTALGPSGCYNCHTTPEGPAIWGQSPEAHFPMLAPLPIHSSRVSIAKSPVIYPNERPALIMQCQDCVKDRWCHRCGGWWCITCLPHPENPQYRRSLHQTAFQPVNAEDDHGNEAKHSAISMEMMKNHTDFGYSVSKSGPVSIAGNVARLAAAANPKSNAHVRVARTNIVSSIMMAALRSSVTGATPLDAAEQGPIIDTYASSTWIQNLHAKHHFIIHNYLSAIYQYSRATYISYCVHIHQLLATGFATDSFIQRDVISS</sequence>
<reference evidence="1 2" key="1">
    <citation type="submission" date="2017-10" db="EMBL/GenBank/DDBJ databases">
        <title>Comparative genomics in systemic dimorphic fungi from Ajellomycetaceae.</title>
        <authorList>
            <person name="Munoz J.F."/>
            <person name="Mcewen J.G."/>
            <person name="Clay O.K."/>
            <person name="Cuomo C.A."/>
        </authorList>
    </citation>
    <scope>NUCLEOTIDE SEQUENCE [LARGE SCALE GENOMIC DNA]</scope>
    <source>
        <strain evidence="1 2">UAMH7299</strain>
    </source>
</reference>
<organism evidence="1 2">
    <name type="scientific">Polytolypa hystricis (strain UAMH7299)</name>
    <dbReference type="NCBI Taxonomy" id="1447883"/>
    <lineage>
        <taxon>Eukaryota</taxon>
        <taxon>Fungi</taxon>
        <taxon>Dikarya</taxon>
        <taxon>Ascomycota</taxon>
        <taxon>Pezizomycotina</taxon>
        <taxon>Eurotiomycetes</taxon>
        <taxon>Eurotiomycetidae</taxon>
        <taxon>Onygenales</taxon>
        <taxon>Onygenales incertae sedis</taxon>
        <taxon>Polytolypa</taxon>
    </lineage>
</organism>
<accession>A0A2B7XPI6</accession>
<dbReference type="EMBL" id="PDNA01000101">
    <property type="protein sequence ID" value="PGH13704.1"/>
    <property type="molecule type" value="Genomic_DNA"/>
</dbReference>
<protein>
    <recommendedName>
        <fullName evidence="3">F-box domain-containing protein</fullName>
    </recommendedName>
</protein>
<gene>
    <name evidence="1" type="ORF">AJ80_06209</name>
</gene>
<evidence type="ECO:0000313" key="1">
    <source>
        <dbReference type="EMBL" id="PGH13704.1"/>
    </source>
</evidence>
<dbReference type="Proteomes" id="UP000224634">
    <property type="component" value="Unassembled WGS sequence"/>
</dbReference>
<dbReference type="OrthoDB" id="5345494at2759"/>
<evidence type="ECO:0000313" key="2">
    <source>
        <dbReference type="Proteomes" id="UP000224634"/>
    </source>
</evidence>
<comment type="caution">
    <text evidence="1">The sequence shown here is derived from an EMBL/GenBank/DDBJ whole genome shotgun (WGS) entry which is preliminary data.</text>
</comment>
<dbReference type="AlphaFoldDB" id="A0A2B7XPI6"/>
<proteinExistence type="predicted"/>